<feature type="transmembrane region" description="Helical" evidence="5">
    <location>
        <begin position="87"/>
        <end position="107"/>
    </location>
</feature>
<dbReference type="InterPro" id="IPR020846">
    <property type="entry name" value="MFS_dom"/>
</dbReference>
<accession>A0ABY4E376</accession>
<feature type="transmembrane region" description="Helical" evidence="5">
    <location>
        <begin position="382"/>
        <end position="401"/>
    </location>
</feature>
<dbReference type="PROSITE" id="PS50850">
    <property type="entry name" value="MFS"/>
    <property type="match status" value="1"/>
</dbReference>
<name>A0ABY4E376_9NEIS</name>
<dbReference type="Gene3D" id="1.20.1250.20">
    <property type="entry name" value="MFS general substrate transporter like domains"/>
    <property type="match status" value="1"/>
</dbReference>
<feature type="domain" description="Major facilitator superfamily (MFS) profile" evidence="6">
    <location>
        <begin position="21"/>
        <end position="436"/>
    </location>
</feature>
<sequence length="456" mass="48961">MKINVQDFFNQHRLSPQQWIIFGFTFLVALFDGLDTAAIGYIAPSLLTEWNLEKSHLAPVMSAALFGLAVGAVSFGPVADKIGRKTVLIIAVFIFSTCSIASAFAQNLEQLEILRFVTGVGLGAAMPNAVTLLSEFCPDNKRSLLVNTMFCGFPVGAALGGFMSAWLIPHFGWESVLIVGGTMPLILSVLMVFMLSESVRYMVIKNKPTAQIQKILNKIDASAAQATEFVLTEKAAVEANAKSGIAIVLSKHYFIGSLMLWASYFLGLMVFYAMINWMPTLFKEANMPAHLGPIVAGLFALGGLGAIANGWLMDRFNGNLLIAAFSFLTAVSVAFIGLSLGWGLAAFIAVVIFAGIMQNTAQSSLPALAANFYPTAGRTTGVSWMTGIGRFGGIAGSYLVAYMVEKHLGLVEIFYILAVPSVIMTLCLLVKNALYKDEAQRLRSKGAGQVSHTPGH</sequence>
<feature type="transmembrane region" description="Helical" evidence="5">
    <location>
        <begin position="320"/>
        <end position="338"/>
    </location>
</feature>
<keyword evidence="2 5" id="KW-0812">Transmembrane</keyword>
<keyword evidence="8" id="KW-1185">Reference proteome</keyword>
<evidence type="ECO:0000256" key="1">
    <source>
        <dbReference type="ARBA" id="ARBA00004141"/>
    </source>
</evidence>
<feature type="transmembrane region" description="Helical" evidence="5">
    <location>
        <begin position="413"/>
        <end position="435"/>
    </location>
</feature>
<dbReference type="Pfam" id="PF07690">
    <property type="entry name" value="MFS_1"/>
    <property type="match status" value="1"/>
</dbReference>
<feature type="transmembrane region" description="Helical" evidence="5">
    <location>
        <begin position="113"/>
        <end position="133"/>
    </location>
</feature>
<dbReference type="SUPFAM" id="SSF103473">
    <property type="entry name" value="MFS general substrate transporter"/>
    <property type="match status" value="1"/>
</dbReference>
<dbReference type="PROSITE" id="PS00217">
    <property type="entry name" value="SUGAR_TRANSPORT_2"/>
    <property type="match status" value="1"/>
</dbReference>
<organism evidence="7 8">
    <name type="scientific">Vitreoscilla massiliensis</name>
    <dbReference type="NCBI Taxonomy" id="1689272"/>
    <lineage>
        <taxon>Bacteria</taxon>
        <taxon>Pseudomonadati</taxon>
        <taxon>Pseudomonadota</taxon>
        <taxon>Betaproteobacteria</taxon>
        <taxon>Neisseriales</taxon>
        <taxon>Neisseriaceae</taxon>
        <taxon>Vitreoscilla</taxon>
    </lineage>
</organism>
<proteinExistence type="predicted"/>
<evidence type="ECO:0000313" key="8">
    <source>
        <dbReference type="Proteomes" id="UP000832011"/>
    </source>
</evidence>
<evidence type="ECO:0000256" key="5">
    <source>
        <dbReference type="SAM" id="Phobius"/>
    </source>
</evidence>
<evidence type="ECO:0000256" key="4">
    <source>
        <dbReference type="ARBA" id="ARBA00023136"/>
    </source>
</evidence>
<reference evidence="7 8" key="1">
    <citation type="journal article" date="2022" name="Res Sq">
        <title>Evolution of multicellular longitudinally dividing oral cavity symbionts (Neisseriaceae).</title>
        <authorList>
            <person name="Nyongesa S."/>
            <person name="Weber P."/>
            <person name="Bernet E."/>
            <person name="Pullido F."/>
            <person name="Nieckarz M."/>
            <person name="Delaby M."/>
            <person name="Nieves C."/>
            <person name="Viehboeck T."/>
            <person name="Krause N."/>
            <person name="Rivera-Millot A."/>
            <person name="Nakamura A."/>
            <person name="Vischer N."/>
            <person name="VanNieuwenhze M."/>
            <person name="Brun Y."/>
            <person name="Cava F."/>
            <person name="Bulgheresi S."/>
            <person name="Veyrier F."/>
        </authorList>
    </citation>
    <scope>NUCLEOTIDE SEQUENCE [LARGE SCALE GENOMIC DNA]</scope>
    <source>
        <strain evidence="7 8">SN4</strain>
    </source>
</reference>
<evidence type="ECO:0000313" key="7">
    <source>
        <dbReference type="EMBL" id="UOO89972.1"/>
    </source>
</evidence>
<dbReference type="Proteomes" id="UP000832011">
    <property type="component" value="Chromosome"/>
</dbReference>
<feature type="transmembrane region" description="Helical" evidence="5">
    <location>
        <begin position="145"/>
        <end position="169"/>
    </location>
</feature>
<dbReference type="PANTHER" id="PTHR23508:SF10">
    <property type="entry name" value="CARBOXYLIC ACID TRANSPORTER PROTEIN HOMOLOG"/>
    <property type="match status" value="1"/>
</dbReference>
<dbReference type="RefSeq" id="WP_058356123.1">
    <property type="nucleotide sequence ID" value="NZ_CABKVG010000008.1"/>
</dbReference>
<dbReference type="CDD" id="cd17365">
    <property type="entry name" value="MFS_PcaK_like"/>
    <property type="match status" value="1"/>
</dbReference>
<dbReference type="InterPro" id="IPR005829">
    <property type="entry name" value="Sugar_transporter_CS"/>
</dbReference>
<dbReference type="InterPro" id="IPR036259">
    <property type="entry name" value="MFS_trans_sf"/>
</dbReference>
<dbReference type="InterPro" id="IPR011701">
    <property type="entry name" value="MFS"/>
</dbReference>
<feature type="transmembrane region" description="Helical" evidence="5">
    <location>
        <begin position="175"/>
        <end position="195"/>
    </location>
</feature>
<comment type="subcellular location">
    <subcellularLocation>
        <location evidence="1">Membrane</location>
        <topology evidence="1">Multi-pass membrane protein</topology>
    </subcellularLocation>
</comment>
<protein>
    <submittedName>
        <fullName evidence="7">MFS transporter</fullName>
    </submittedName>
</protein>
<feature type="transmembrane region" description="Helical" evidence="5">
    <location>
        <begin position="56"/>
        <end position="75"/>
    </location>
</feature>
<feature type="transmembrane region" description="Helical" evidence="5">
    <location>
        <begin position="287"/>
        <end position="308"/>
    </location>
</feature>
<gene>
    <name evidence="7" type="ORF">LVJ82_03010</name>
</gene>
<evidence type="ECO:0000256" key="2">
    <source>
        <dbReference type="ARBA" id="ARBA00022692"/>
    </source>
</evidence>
<feature type="transmembrane region" description="Helical" evidence="5">
    <location>
        <begin position="253"/>
        <end position="275"/>
    </location>
</feature>
<evidence type="ECO:0000256" key="3">
    <source>
        <dbReference type="ARBA" id="ARBA00022989"/>
    </source>
</evidence>
<feature type="transmembrane region" description="Helical" evidence="5">
    <location>
        <begin position="344"/>
        <end position="361"/>
    </location>
</feature>
<dbReference type="EMBL" id="CP091511">
    <property type="protein sequence ID" value="UOO89972.1"/>
    <property type="molecule type" value="Genomic_DNA"/>
</dbReference>
<keyword evidence="4 5" id="KW-0472">Membrane</keyword>
<evidence type="ECO:0000259" key="6">
    <source>
        <dbReference type="PROSITE" id="PS50850"/>
    </source>
</evidence>
<keyword evidence="3 5" id="KW-1133">Transmembrane helix</keyword>
<dbReference type="PANTHER" id="PTHR23508">
    <property type="entry name" value="CARBOXYLIC ACID TRANSPORTER PROTEIN HOMOLOG"/>
    <property type="match status" value="1"/>
</dbReference>
<feature type="transmembrane region" description="Helical" evidence="5">
    <location>
        <begin position="20"/>
        <end position="44"/>
    </location>
</feature>